<gene>
    <name evidence="1" type="ORF">BaRGS_00022188</name>
</gene>
<evidence type="ECO:0000313" key="2">
    <source>
        <dbReference type="Proteomes" id="UP001519460"/>
    </source>
</evidence>
<accession>A0ABD0KHI9</accession>
<reference evidence="1 2" key="1">
    <citation type="journal article" date="2023" name="Sci. Data">
        <title>Genome assembly of the Korean intertidal mud-creeper Batillaria attramentaria.</title>
        <authorList>
            <person name="Patra A.K."/>
            <person name="Ho P.T."/>
            <person name="Jun S."/>
            <person name="Lee S.J."/>
            <person name="Kim Y."/>
            <person name="Won Y.J."/>
        </authorList>
    </citation>
    <scope>NUCLEOTIDE SEQUENCE [LARGE SCALE GENOMIC DNA]</scope>
    <source>
        <strain evidence="1">Wonlab-2016</strain>
    </source>
</reference>
<comment type="caution">
    <text evidence="1">The sequence shown here is derived from an EMBL/GenBank/DDBJ whole genome shotgun (WGS) entry which is preliminary data.</text>
</comment>
<dbReference type="AlphaFoldDB" id="A0ABD0KHI9"/>
<name>A0ABD0KHI9_9CAEN</name>
<dbReference type="EMBL" id="JACVVK020000177">
    <property type="protein sequence ID" value="KAK7486522.1"/>
    <property type="molecule type" value="Genomic_DNA"/>
</dbReference>
<sequence>MHVDVVSVCNRLSDTLRWRYVQLFVSARGQYTGRHTWITQSFFHPANITWHVRQLMCQQHLLFPAMFVTQTHPSPRAGPQLNRCLGRDGQSALGNTTAASTFPRARLAFIQRFLSPVRRELDQDWTYVGVNR</sequence>
<proteinExistence type="predicted"/>
<organism evidence="1 2">
    <name type="scientific">Batillaria attramentaria</name>
    <dbReference type="NCBI Taxonomy" id="370345"/>
    <lineage>
        <taxon>Eukaryota</taxon>
        <taxon>Metazoa</taxon>
        <taxon>Spiralia</taxon>
        <taxon>Lophotrochozoa</taxon>
        <taxon>Mollusca</taxon>
        <taxon>Gastropoda</taxon>
        <taxon>Caenogastropoda</taxon>
        <taxon>Sorbeoconcha</taxon>
        <taxon>Cerithioidea</taxon>
        <taxon>Batillariidae</taxon>
        <taxon>Batillaria</taxon>
    </lineage>
</organism>
<keyword evidence="2" id="KW-1185">Reference proteome</keyword>
<protein>
    <submittedName>
        <fullName evidence="1">Uncharacterized protein</fullName>
    </submittedName>
</protein>
<dbReference type="Proteomes" id="UP001519460">
    <property type="component" value="Unassembled WGS sequence"/>
</dbReference>
<evidence type="ECO:0000313" key="1">
    <source>
        <dbReference type="EMBL" id="KAK7486522.1"/>
    </source>
</evidence>